<dbReference type="RefSeq" id="WP_014968416.1">
    <property type="nucleotide sequence ID" value="NC_018664.1"/>
</dbReference>
<evidence type="ECO:0000256" key="9">
    <source>
        <dbReference type="HAMAP-Rule" id="MF_00422"/>
    </source>
</evidence>
<dbReference type="PANTHER" id="PTHR33910:SF1">
    <property type="entry name" value="PROTEIN TRANSLOCASE SUBUNIT SECE"/>
    <property type="match status" value="1"/>
</dbReference>
<dbReference type="AlphaFoldDB" id="K0B2Y7"/>
<dbReference type="KEGG" id="cad:Curi_c22770"/>
<evidence type="ECO:0000256" key="3">
    <source>
        <dbReference type="ARBA" id="ARBA00022475"/>
    </source>
</evidence>
<evidence type="ECO:0000256" key="5">
    <source>
        <dbReference type="ARBA" id="ARBA00022927"/>
    </source>
</evidence>
<dbReference type="NCBIfam" id="TIGR00964">
    <property type="entry name" value="secE_bact"/>
    <property type="match status" value="1"/>
</dbReference>
<dbReference type="GO" id="GO:0043952">
    <property type="term" value="P:protein transport by the Sec complex"/>
    <property type="evidence" value="ECO:0007669"/>
    <property type="project" value="UniProtKB-UniRule"/>
</dbReference>
<comment type="similarity">
    <text evidence="9">Belongs to the SecE/SEC61-gamma family.</text>
</comment>
<evidence type="ECO:0000256" key="7">
    <source>
        <dbReference type="ARBA" id="ARBA00023010"/>
    </source>
</evidence>
<evidence type="ECO:0000256" key="2">
    <source>
        <dbReference type="ARBA" id="ARBA00022448"/>
    </source>
</evidence>
<dbReference type="HOGENOM" id="CLU_113663_5_1_9"/>
<dbReference type="Pfam" id="PF00584">
    <property type="entry name" value="SecE"/>
    <property type="match status" value="1"/>
</dbReference>
<keyword evidence="7 9" id="KW-0811">Translocation</keyword>
<dbReference type="GO" id="GO:0008320">
    <property type="term" value="F:protein transmembrane transporter activity"/>
    <property type="evidence" value="ECO:0007669"/>
    <property type="project" value="UniProtKB-UniRule"/>
</dbReference>
<keyword evidence="5 9" id="KW-0653">Protein transport</keyword>
<dbReference type="Gene3D" id="1.20.5.1030">
    <property type="entry name" value="Preprotein translocase secy subunit"/>
    <property type="match status" value="1"/>
</dbReference>
<dbReference type="PRINTS" id="PR01650">
    <property type="entry name" value="SECETRNLCASE"/>
</dbReference>
<keyword evidence="11" id="KW-1185">Reference proteome</keyword>
<comment type="subcellular location">
    <subcellularLocation>
        <location evidence="9">Cell membrane</location>
        <topology evidence="9">Single-pass membrane protein</topology>
    </subcellularLocation>
    <subcellularLocation>
        <location evidence="1">Membrane</location>
    </subcellularLocation>
</comment>
<dbReference type="GO" id="GO:0065002">
    <property type="term" value="P:intracellular protein transmembrane transport"/>
    <property type="evidence" value="ECO:0007669"/>
    <property type="project" value="UniProtKB-UniRule"/>
</dbReference>
<dbReference type="GO" id="GO:0005886">
    <property type="term" value="C:plasma membrane"/>
    <property type="evidence" value="ECO:0007669"/>
    <property type="project" value="UniProtKB-SubCell"/>
</dbReference>
<comment type="function">
    <text evidence="9">Essential subunit of the Sec protein translocation channel SecYEG. Clamps together the 2 halves of SecY. May contact the channel plug during translocation.</text>
</comment>
<dbReference type="STRING" id="1128398.Curi_c22770"/>
<evidence type="ECO:0000256" key="8">
    <source>
        <dbReference type="ARBA" id="ARBA00023136"/>
    </source>
</evidence>
<protein>
    <recommendedName>
        <fullName evidence="9">Protein translocase subunit SecE</fullName>
    </recommendedName>
</protein>
<reference evidence="10 11" key="1">
    <citation type="journal article" date="2012" name="PLoS ONE">
        <title>The purine-utilizing bacterium Clostridium acidurici 9a: a genome-guided metabolic reconsideration.</title>
        <authorList>
            <person name="Hartwich K."/>
            <person name="Poehlein A."/>
            <person name="Daniel R."/>
        </authorList>
    </citation>
    <scope>NUCLEOTIDE SEQUENCE [LARGE SCALE GENOMIC DNA]</scope>
    <source>
        <strain evidence="11">ATCC 7906 / DSM 604 / BCRC 14475 / CIP 104303 / KCTC 5404 / NCIMB 10678 / 9a</strain>
    </source>
</reference>
<dbReference type="PROSITE" id="PS01067">
    <property type="entry name" value="SECE_SEC61G"/>
    <property type="match status" value="1"/>
</dbReference>
<dbReference type="EMBL" id="CP003326">
    <property type="protein sequence ID" value="AFS79280.1"/>
    <property type="molecule type" value="Genomic_DNA"/>
</dbReference>
<keyword evidence="6 9" id="KW-1133">Transmembrane helix</keyword>
<feature type="transmembrane region" description="Helical" evidence="9">
    <location>
        <begin position="36"/>
        <end position="57"/>
    </location>
</feature>
<dbReference type="PANTHER" id="PTHR33910">
    <property type="entry name" value="PROTEIN TRANSLOCASE SUBUNIT SECE"/>
    <property type="match status" value="1"/>
</dbReference>
<dbReference type="GO" id="GO:0006605">
    <property type="term" value="P:protein targeting"/>
    <property type="evidence" value="ECO:0007669"/>
    <property type="project" value="UniProtKB-UniRule"/>
</dbReference>
<evidence type="ECO:0000313" key="10">
    <source>
        <dbReference type="EMBL" id="AFS79280.1"/>
    </source>
</evidence>
<organism evidence="10 11">
    <name type="scientific">Gottschalkia acidurici (strain ATCC 7906 / DSM 604 / BCRC 14475 / CIP 104303 / KCTC 5404 / NCIMB 10678 / 9a)</name>
    <name type="common">Clostridium acidurici</name>
    <dbReference type="NCBI Taxonomy" id="1128398"/>
    <lineage>
        <taxon>Bacteria</taxon>
        <taxon>Bacillati</taxon>
        <taxon>Bacillota</taxon>
        <taxon>Tissierellia</taxon>
        <taxon>Tissierellales</taxon>
        <taxon>Gottschalkiaceae</taxon>
        <taxon>Gottschalkia</taxon>
    </lineage>
</organism>
<keyword evidence="2 9" id="KW-0813">Transport</keyword>
<dbReference type="OrthoDB" id="9799073at2"/>
<evidence type="ECO:0000256" key="4">
    <source>
        <dbReference type="ARBA" id="ARBA00022692"/>
    </source>
</evidence>
<proteinExistence type="inferred from homology"/>
<evidence type="ECO:0000313" key="11">
    <source>
        <dbReference type="Proteomes" id="UP000006094"/>
    </source>
</evidence>
<sequence length="70" mass="7855">MSSQTGTDNSSKKVKGLITGMKAELKKVIWPTRKELVNYTIVVLVMCTIISLVVWLIDTGLHRLLSLIIR</sequence>
<comment type="subunit">
    <text evidence="9">Component of the Sec protein translocase complex. Heterotrimer consisting of SecY, SecE and SecG subunits. The heterotrimers can form oligomers, although 1 heterotrimer is thought to be able to translocate proteins. Interacts with the ribosome. Interacts with SecDF, and other proteins may be involved. Interacts with SecA.</text>
</comment>
<accession>K0B2Y7</accession>
<dbReference type="InterPro" id="IPR005807">
    <property type="entry name" value="SecE_bac"/>
</dbReference>
<dbReference type="InterPro" id="IPR001901">
    <property type="entry name" value="Translocase_SecE/Sec61-g"/>
</dbReference>
<dbReference type="Proteomes" id="UP000006094">
    <property type="component" value="Chromosome"/>
</dbReference>
<dbReference type="InterPro" id="IPR038379">
    <property type="entry name" value="SecE_sf"/>
</dbReference>
<dbReference type="GO" id="GO:0009306">
    <property type="term" value="P:protein secretion"/>
    <property type="evidence" value="ECO:0007669"/>
    <property type="project" value="UniProtKB-UniRule"/>
</dbReference>
<dbReference type="PATRIC" id="fig|1128398.3.peg.2356"/>
<dbReference type="eggNOG" id="COG0690">
    <property type="taxonomic scope" value="Bacteria"/>
</dbReference>
<keyword evidence="8 9" id="KW-0472">Membrane</keyword>
<keyword evidence="3 9" id="KW-1003">Cell membrane</keyword>
<dbReference type="HAMAP" id="MF_00422">
    <property type="entry name" value="SecE"/>
    <property type="match status" value="1"/>
</dbReference>
<keyword evidence="4 9" id="KW-0812">Transmembrane</keyword>
<evidence type="ECO:0000256" key="6">
    <source>
        <dbReference type="ARBA" id="ARBA00022989"/>
    </source>
</evidence>
<gene>
    <name evidence="9" type="primary">secE</name>
    <name evidence="10" type="ordered locus">Curi_c22770</name>
</gene>
<name>K0B2Y7_GOTA9</name>
<evidence type="ECO:0000256" key="1">
    <source>
        <dbReference type="ARBA" id="ARBA00004370"/>
    </source>
</evidence>